<protein>
    <submittedName>
        <fullName evidence="2">Uncharacterized protein</fullName>
    </submittedName>
</protein>
<dbReference type="GeneID" id="59333211"/>
<feature type="region of interest" description="Disordered" evidence="1">
    <location>
        <begin position="1"/>
        <end position="120"/>
    </location>
</feature>
<gene>
    <name evidence="2" type="ORF">HO133_004805</name>
</gene>
<dbReference type="EMBL" id="JACCJB010000002">
    <property type="protein sequence ID" value="KAF6230462.1"/>
    <property type="molecule type" value="Genomic_DNA"/>
</dbReference>
<accession>A0A8H6L026</accession>
<comment type="caution">
    <text evidence="2">The sequence shown here is derived from an EMBL/GenBank/DDBJ whole genome shotgun (WGS) entry which is preliminary data.</text>
</comment>
<proteinExistence type="predicted"/>
<dbReference type="AlphaFoldDB" id="A0A8H6L026"/>
<reference evidence="2 3" key="1">
    <citation type="journal article" date="2020" name="Genomics">
        <title>Complete, high-quality genomes from long-read metagenomic sequencing of two wolf lichen thalli reveals enigmatic genome architecture.</title>
        <authorList>
            <person name="McKenzie S.K."/>
            <person name="Walston R.F."/>
            <person name="Allen J.L."/>
        </authorList>
    </citation>
    <scope>NUCLEOTIDE SEQUENCE [LARGE SCALE GENOMIC DNA]</scope>
    <source>
        <strain evidence="2">WasteWater1</strain>
    </source>
</reference>
<dbReference type="RefSeq" id="XP_037157719.1">
    <property type="nucleotide sequence ID" value="XM_037295718.1"/>
</dbReference>
<keyword evidence="3" id="KW-1185">Reference proteome</keyword>
<evidence type="ECO:0000256" key="1">
    <source>
        <dbReference type="SAM" id="MobiDB-lite"/>
    </source>
</evidence>
<dbReference type="Proteomes" id="UP000593566">
    <property type="component" value="Unassembled WGS sequence"/>
</dbReference>
<feature type="compositionally biased region" description="Low complexity" evidence="1">
    <location>
        <begin position="9"/>
        <end position="30"/>
    </location>
</feature>
<sequence>MPLHRQTHSASSLSDTNSSGSTPSRSSSSERSSHPTVQQPPRTHHHHLSVSAPPSFANRTQSDGLTSESSSPSSSTLVSSDEKAPSNPSFATKTAAATLSPETKKMAKNRSSARQHDQLKGERSCLDLDWSYRNVYASASSHGRRKAIGGGSGSVGTCALM</sequence>
<organism evidence="2 3">
    <name type="scientific">Letharia lupina</name>
    <dbReference type="NCBI Taxonomy" id="560253"/>
    <lineage>
        <taxon>Eukaryota</taxon>
        <taxon>Fungi</taxon>
        <taxon>Dikarya</taxon>
        <taxon>Ascomycota</taxon>
        <taxon>Pezizomycotina</taxon>
        <taxon>Lecanoromycetes</taxon>
        <taxon>OSLEUM clade</taxon>
        <taxon>Lecanoromycetidae</taxon>
        <taxon>Lecanorales</taxon>
        <taxon>Lecanorineae</taxon>
        <taxon>Parmeliaceae</taxon>
        <taxon>Letharia</taxon>
    </lineage>
</organism>
<evidence type="ECO:0000313" key="3">
    <source>
        <dbReference type="Proteomes" id="UP000593566"/>
    </source>
</evidence>
<evidence type="ECO:0000313" key="2">
    <source>
        <dbReference type="EMBL" id="KAF6230462.1"/>
    </source>
</evidence>
<name>A0A8H6L026_9LECA</name>
<feature type="compositionally biased region" description="Low complexity" evidence="1">
    <location>
        <begin position="62"/>
        <end position="79"/>
    </location>
</feature>
<feature type="compositionally biased region" description="Polar residues" evidence="1">
    <location>
        <begin position="86"/>
        <end position="101"/>
    </location>
</feature>